<evidence type="ECO:0000256" key="4">
    <source>
        <dbReference type="ARBA" id="ARBA00022729"/>
    </source>
</evidence>
<evidence type="ECO:0000256" key="1">
    <source>
        <dbReference type="ARBA" id="ARBA00004196"/>
    </source>
</evidence>
<dbReference type="Gene3D" id="3.40.190.10">
    <property type="entry name" value="Periplasmic binding protein-like II"/>
    <property type="match status" value="1"/>
</dbReference>
<comment type="similarity">
    <text evidence="2">Belongs to the bacterial solute-binding protein 1 family.</text>
</comment>
<keyword evidence="4" id="KW-0732">Signal</keyword>
<protein>
    <submittedName>
        <fullName evidence="5">ABC transporter substrate-binding protein</fullName>
    </submittedName>
</protein>
<evidence type="ECO:0000256" key="3">
    <source>
        <dbReference type="ARBA" id="ARBA00022448"/>
    </source>
</evidence>
<dbReference type="Proteomes" id="UP001597479">
    <property type="component" value="Unassembled WGS sequence"/>
</dbReference>
<dbReference type="InterPro" id="IPR006311">
    <property type="entry name" value="TAT_signal"/>
</dbReference>
<keyword evidence="6" id="KW-1185">Reference proteome</keyword>
<dbReference type="SUPFAM" id="SSF53850">
    <property type="entry name" value="Periplasmic binding protein-like II"/>
    <property type="match status" value="1"/>
</dbReference>
<sequence>MTSSMHGASGVAAPWGGAFEMRRRGFLGAVGVGSLTAMLAACTGGGQSAEEAAQDDGTLQWWDQFRPLTGMLEASLFEPYMKANSGVTIERRQMEGDDLAQAIQVARRSNQMPDVHSLAGLQATPAALVSEGWFQSVGAHADFEGSALGDQLFDGIHRFDGEVYSVPLFSGRFHEATPWVNTELVGRADIDPAESPATWDDLRATAKRITDKTGVHGLVIPLKEVPYLTTLVTALAQSAGAPGTIDWRTGEYVFSSQPFVDALEFLVSLQEDGVVHPSSASMGARDARARWAAGEAGIYPWGPWIIGGLMVDEPEAVERGIDAWRLPGAETTRNPIGRGPGVGVFWVNKESQQAADAAELLLQMSSREFQVQLASAMDQPPALIDVVAEADVHPAYARNIEHLAKDVRIAPVPEAGNPSTWRVAAEMKDIHPNLGEVAQAVLTGSGGGIKAELTKLNDAMSAERDRAIKVVQDDGAVVGLEDWVFANWDPATDYDQAAYAAR</sequence>
<organism evidence="5 6">
    <name type="scientific">Promicromonospora vindobonensis</name>
    <dbReference type="NCBI Taxonomy" id="195748"/>
    <lineage>
        <taxon>Bacteria</taxon>
        <taxon>Bacillati</taxon>
        <taxon>Actinomycetota</taxon>
        <taxon>Actinomycetes</taxon>
        <taxon>Micrococcales</taxon>
        <taxon>Promicromonosporaceae</taxon>
        <taxon>Promicromonospora</taxon>
    </lineage>
</organism>
<keyword evidence="3" id="KW-0813">Transport</keyword>
<dbReference type="PROSITE" id="PS51318">
    <property type="entry name" value="TAT"/>
    <property type="match status" value="1"/>
</dbReference>
<dbReference type="EMBL" id="JBHUOG010000002">
    <property type="protein sequence ID" value="MFD2795228.1"/>
    <property type="molecule type" value="Genomic_DNA"/>
</dbReference>
<comment type="subcellular location">
    <subcellularLocation>
        <location evidence="1">Cell envelope</location>
    </subcellularLocation>
</comment>
<dbReference type="RefSeq" id="WP_377185107.1">
    <property type="nucleotide sequence ID" value="NZ_JBHUOG010000002.1"/>
</dbReference>
<dbReference type="PANTHER" id="PTHR43649:SF31">
    <property type="entry name" value="SN-GLYCEROL-3-PHOSPHATE-BINDING PERIPLASMIC PROTEIN UGPB"/>
    <property type="match status" value="1"/>
</dbReference>
<evidence type="ECO:0000313" key="6">
    <source>
        <dbReference type="Proteomes" id="UP001597479"/>
    </source>
</evidence>
<gene>
    <name evidence="5" type="ORF">ACFS27_16840</name>
</gene>
<accession>A0ABW5VU86</accession>
<evidence type="ECO:0000313" key="5">
    <source>
        <dbReference type="EMBL" id="MFD2795228.1"/>
    </source>
</evidence>
<dbReference type="InterPro" id="IPR006059">
    <property type="entry name" value="SBP"/>
</dbReference>
<dbReference type="Pfam" id="PF01547">
    <property type="entry name" value="SBP_bac_1"/>
    <property type="match status" value="1"/>
</dbReference>
<evidence type="ECO:0000256" key="2">
    <source>
        <dbReference type="ARBA" id="ARBA00008520"/>
    </source>
</evidence>
<reference evidence="6" key="1">
    <citation type="journal article" date="2019" name="Int. J. Syst. Evol. Microbiol.">
        <title>The Global Catalogue of Microorganisms (GCM) 10K type strain sequencing project: providing services to taxonomists for standard genome sequencing and annotation.</title>
        <authorList>
            <consortium name="The Broad Institute Genomics Platform"/>
            <consortium name="The Broad Institute Genome Sequencing Center for Infectious Disease"/>
            <person name="Wu L."/>
            <person name="Ma J."/>
        </authorList>
    </citation>
    <scope>NUCLEOTIDE SEQUENCE [LARGE SCALE GENOMIC DNA]</scope>
    <source>
        <strain evidence="6">CCM 7044</strain>
    </source>
</reference>
<proteinExistence type="inferred from homology"/>
<dbReference type="PANTHER" id="PTHR43649">
    <property type="entry name" value="ARABINOSE-BINDING PROTEIN-RELATED"/>
    <property type="match status" value="1"/>
</dbReference>
<dbReference type="InterPro" id="IPR050490">
    <property type="entry name" value="Bact_solute-bd_prot1"/>
</dbReference>
<name>A0ABW5VU86_9MICO</name>
<comment type="caution">
    <text evidence="5">The sequence shown here is derived from an EMBL/GenBank/DDBJ whole genome shotgun (WGS) entry which is preliminary data.</text>
</comment>